<dbReference type="InterPro" id="IPR015422">
    <property type="entry name" value="PyrdxlP-dep_Trfase_small"/>
</dbReference>
<proteinExistence type="predicted"/>
<feature type="domain" description="NAD(P)-binding" evidence="1">
    <location>
        <begin position="410"/>
        <end position="716"/>
    </location>
</feature>
<dbReference type="Gene3D" id="3.90.25.10">
    <property type="entry name" value="UDP-galactose 4-epimerase, domain 1"/>
    <property type="match status" value="1"/>
</dbReference>
<protein>
    <recommendedName>
        <fullName evidence="1">NAD(P)-binding domain-containing protein</fullName>
    </recommendedName>
</protein>
<evidence type="ECO:0000259" key="1">
    <source>
        <dbReference type="Pfam" id="PF16363"/>
    </source>
</evidence>
<gene>
    <name evidence="2" type="ORF">CPEL01642_LOCUS358</name>
</gene>
<dbReference type="InterPro" id="IPR000653">
    <property type="entry name" value="DegT/StrS_aminotransferase"/>
</dbReference>
<dbReference type="PANTHER" id="PTHR43000">
    <property type="entry name" value="DTDP-D-GLUCOSE 4,6-DEHYDRATASE-RELATED"/>
    <property type="match status" value="1"/>
</dbReference>
<name>A0A7S0KYR4_9EUKA</name>
<dbReference type="InterPro" id="IPR015424">
    <property type="entry name" value="PyrdxlP-dep_Trfase"/>
</dbReference>
<dbReference type="InterPro" id="IPR015421">
    <property type="entry name" value="PyrdxlP-dep_Trfase_major"/>
</dbReference>
<dbReference type="InterPro" id="IPR036291">
    <property type="entry name" value="NAD(P)-bd_dom_sf"/>
</dbReference>
<dbReference type="Gene3D" id="3.40.640.10">
    <property type="entry name" value="Type I PLP-dependent aspartate aminotransferase-like (Major domain)"/>
    <property type="match status" value="1"/>
</dbReference>
<dbReference type="SUPFAM" id="SSF51735">
    <property type="entry name" value="NAD(P)-binding Rossmann-fold domains"/>
    <property type="match status" value="1"/>
</dbReference>
<dbReference type="Gene3D" id="3.40.50.720">
    <property type="entry name" value="NAD(P)-binding Rossmann-like Domain"/>
    <property type="match status" value="1"/>
</dbReference>
<reference evidence="2" key="1">
    <citation type="submission" date="2021-01" db="EMBL/GenBank/DDBJ databases">
        <authorList>
            <person name="Corre E."/>
            <person name="Pelletier E."/>
            <person name="Niang G."/>
            <person name="Scheremetjew M."/>
            <person name="Finn R."/>
            <person name="Kale V."/>
            <person name="Holt S."/>
            <person name="Cochrane G."/>
            <person name="Meng A."/>
            <person name="Brown T."/>
            <person name="Cohen L."/>
        </authorList>
    </citation>
    <scope>NUCLEOTIDE SEQUENCE</scope>
    <source>
        <strain evidence="2">PLY182g</strain>
    </source>
</reference>
<evidence type="ECO:0000313" key="2">
    <source>
        <dbReference type="EMBL" id="CAD8597029.1"/>
    </source>
</evidence>
<dbReference type="AlphaFoldDB" id="A0A7S0KYR4"/>
<sequence>MKVPLFKVFMAPKEELDSDLLSIIHSGYITQGPKVEEFEAALRAFFANDRVVTLNSATSGLHLALHLLKRANKTIAWPGLTQQVDEVLTCPLTCTATNWPILANGLRIKWVDADPATCNVCIADLERKLSPTTKVIMLVHWGGTPVDLAAVNHVRDVCFKKFGFRPQVIEDCAHAFGATYDGLPLGSHGNMCVFSLQAIKHVTAVDGGVLITPDDALFARAKLTRWFGIDREKRSGGGDFRMEPDVAEFGFKFHLNDVNATIGLANLRHAQRLIDACRANAAHYDAELAGLKGVLLLRQPVAGVSAHWLYTFRITADARPGFISFMRDRGVTVSAVHQRNDVHSCVGQFKAFLPQLNQLADEIICVPVGWWVGEAERAHVISAIKEFSQSLTTSPLPSLTNPPQRRKCVITGGCGFIGHHVVEHFVKTTDYEIIVLDKLSYASKGYDRLRDSGVFSQIQAYCVDLCSPIPAGLVYEIGENVEVILHLAAETHVDNSISDPVPFVMNNVRSTLNLLEYARRLPQLKTLIYFSTDEVFGSAEDGQDFKEDDAHRPSNPYSASKSAAEMICHSYFNTYRLPIITMNVMNAFGERQHPEKFIPLCINKIINGEKITIHSYKGSSRAGSRFYIHARNIAAAVLFVLQGGEIGQSYNVRGEAEVDNLEIAQFIANVLGRELDYELHDAPHTRPGHDLRYALDGQKLEDAGWKLPLTFEDSLRNVVRWTVQNPRWLAGDSYKDSSKGADAQLATAPATAAASASAILARAKL</sequence>
<dbReference type="Pfam" id="PF16363">
    <property type="entry name" value="GDP_Man_Dehyd"/>
    <property type="match status" value="1"/>
</dbReference>
<organism evidence="2">
    <name type="scientific">Coccolithus braarudii</name>
    <dbReference type="NCBI Taxonomy" id="221442"/>
    <lineage>
        <taxon>Eukaryota</taxon>
        <taxon>Haptista</taxon>
        <taxon>Haptophyta</taxon>
        <taxon>Prymnesiophyceae</taxon>
        <taxon>Coccolithales</taxon>
        <taxon>Coccolithaceae</taxon>
        <taxon>Coccolithus</taxon>
    </lineage>
</organism>
<dbReference type="Pfam" id="PF01041">
    <property type="entry name" value="DegT_DnrJ_EryC1"/>
    <property type="match status" value="1"/>
</dbReference>
<dbReference type="SUPFAM" id="SSF53383">
    <property type="entry name" value="PLP-dependent transferases"/>
    <property type="match status" value="1"/>
</dbReference>
<accession>A0A7S0KYR4</accession>
<dbReference type="Gene3D" id="3.90.1150.10">
    <property type="entry name" value="Aspartate Aminotransferase, domain 1"/>
    <property type="match status" value="1"/>
</dbReference>
<dbReference type="InterPro" id="IPR016040">
    <property type="entry name" value="NAD(P)-bd_dom"/>
</dbReference>
<dbReference type="EMBL" id="HBEY01000722">
    <property type="protein sequence ID" value="CAD8597029.1"/>
    <property type="molecule type" value="Transcribed_RNA"/>
</dbReference>